<proteinExistence type="inferred from homology"/>
<sequence>MEGNASQKKRPLGQKDSSDEDQPRKKAAKDGGSAGSAASSSARRGAAGKAASKGDQKKRSSDQMNFPEKLMQLINENMAPDFVTWIDNEEAISFKTDGFQEHVLDKFFQGLKYDSFVRKLNRWGFRRVTSEGIAAGTVAYYHNSFRRAEQDLIKNMGIGKKNDPAVQDLQAFGGEQSMIGSASAAITRETLARSEGTMTAASASFGHSQLDGHFLETSMGRPQPAEPTHRGGAATLAALRSSSGLAPSPARQESKTEAATSSNVLAQAGLSGLDSQQMLLEAMLARQRQADVAALQEREAAMLAESIMQSRQQRRASAAISSAFASRDDDLSRKLAALAAASASRQPQHHQPPPQPQLNPFPPPQQPLLPDLNAALNADPALALLLQQRLQASQAGHSTVGNLNLLGGANLPTNFNPLGNIATNANLASGNLNRNILQGNLNLLASAVSNASNSAQGNRDLENLWRLMLQNRQRDQNRQGPGQDQGPGPAGGPGQGQGPPQL</sequence>
<feature type="region of interest" description="Disordered" evidence="5">
    <location>
        <begin position="339"/>
        <end position="371"/>
    </location>
</feature>
<evidence type="ECO:0000256" key="1">
    <source>
        <dbReference type="ARBA" id="ARBA00004123"/>
    </source>
</evidence>
<feature type="domain" description="HSF-type DNA-binding" evidence="6">
    <location>
        <begin position="62"/>
        <end position="161"/>
    </location>
</feature>
<dbReference type="SUPFAM" id="SSF46785">
    <property type="entry name" value="Winged helix' DNA-binding domain"/>
    <property type="match status" value="1"/>
</dbReference>
<dbReference type="Pfam" id="PF00447">
    <property type="entry name" value="HSF_DNA-bind"/>
    <property type="match status" value="1"/>
</dbReference>
<organism evidence="7 8">
    <name type="scientific">Seminavis robusta</name>
    <dbReference type="NCBI Taxonomy" id="568900"/>
    <lineage>
        <taxon>Eukaryota</taxon>
        <taxon>Sar</taxon>
        <taxon>Stramenopiles</taxon>
        <taxon>Ochrophyta</taxon>
        <taxon>Bacillariophyta</taxon>
        <taxon>Bacillariophyceae</taxon>
        <taxon>Bacillariophycidae</taxon>
        <taxon>Naviculales</taxon>
        <taxon>Naviculaceae</taxon>
        <taxon>Seminavis</taxon>
    </lineage>
</organism>
<dbReference type="GO" id="GO:0003700">
    <property type="term" value="F:DNA-binding transcription factor activity"/>
    <property type="evidence" value="ECO:0007669"/>
    <property type="project" value="InterPro"/>
</dbReference>
<dbReference type="InterPro" id="IPR036390">
    <property type="entry name" value="WH_DNA-bd_sf"/>
</dbReference>
<dbReference type="SMART" id="SM00415">
    <property type="entry name" value="HSF"/>
    <property type="match status" value="1"/>
</dbReference>
<dbReference type="PANTHER" id="PTHR10015">
    <property type="entry name" value="HEAT SHOCK TRANSCRIPTION FACTOR"/>
    <property type="match status" value="1"/>
</dbReference>
<dbReference type="GO" id="GO:0005634">
    <property type="term" value="C:nucleus"/>
    <property type="evidence" value="ECO:0007669"/>
    <property type="project" value="UniProtKB-SubCell"/>
</dbReference>
<feature type="region of interest" description="Disordered" evidence="5">
    <location>
        <begin position="241"/>
        <end position="260"/>
    </location>
</feature>
<evidence type="ECO:0000259" key="6">
    <source>
        <dbReference type="SMART" id="SM00415"/>
    </source>
</evidence>
<feature type="compositionally biased region" description="Low complexity" evidence="5">
    <location>
        <begin position="35"/>
        <end position="51"/>
    </location>
</feature>
<dbReference type="AlphaFoldDB" id="A0A9N8HE55"/>
<dbReference type="PANTHER" id="PTHR10015:SF206">
    <property type="entry name" value="HSF-TYPE DNA-BINDING DOMAIN-CONTAINING PROTEIN"/>
    <property type="match status" value="1"/>
</dbReference>
<dbReference type="Gene3D" id="1.10.10.10">
    <property type="entry name" value="Winged helix-like DNA-binding domain superfamily/Winged helix DNA-binding domain"/>
    <property type="match status" value="1"/>
</dbReference>
<comment type="caution">
    <text evidence="7">The sequence shown here is derived from an EMBL/GenBank/DDBJ whole genome shotgun (WGS) entry which is preliminary data.</text>
</comment>
<dbReference type="EMBL" id="CAICTM010000287">
    <property type="protein sequence ID" value="CAB9506998.1"/>
    <property type="molecule type" value="Genomic_DNA"/>
</dbReference>
<evidence type="ECO:0000313" key="8">
    <source>
        <dbReference type="Proteomes" id="UP001153069"/>
    </source>
</evidence>
<accession>A0A9N8HE55</accession>
<evidence type="ECO:0000313" key="7">
    <source>
        <dbReference type="EMBL" id="CAB9506998.1"/>
    </source>
</evidence>
<keyword evidence="2" id="KW-0238">DNA-binding</keyword>
<dbReference type="GO" id="GO:0043565">
    <property type="term" value="F:sequence-specific DNA binding"/>
    <property type="evidence" value="ECO:0007669"/>
    <property type="project" value="InterPro"/>
</dbReference>
<evidence type="ECO:0000256" key="4">
    <source>
        <dbReference type="RuleBase" id="RU004020"/>
    </source>
</evidence>
<comment type="subcellular location">
    <subcellularLocation>
        <location evidence="1">Nucleus</location>
    </subcellularLocation>
</comment>
<feature type="region of interest" description="Disordered" evidence="5">
    <location>
        <begin position="1"/>
        <end position="64"/>
    </location>
</feature>
<evidence type="ECO:0000256" key="3">
    <source>
        <dbReference type="ARBA" id="ARBA00023242"/>
    </source>
</evidence>
<feature type="region of interest" description="Disordered" evidence="5">
    <location>
        <begin position="472"/>
        <end position="502"/>
    </location>
</feature>
<feature type="compositionally biased region" description="Pro residues" evidence="5">
    <location>
        <begin position="350"/>
        <end position="367"/>
    </location>
</feature>
<evidence type="ECO:0000256" key="2">
    <source>
        <dbReference type="ARBA" id="ARBA00023125"/>
    </source>
</evidence>
<feature type="compositionally biased region" description="Basic and acidic residues" evidence="5">
    <location>
        <begin position="52"/>
        <end position="61"/>
    </location>
</feature>
<feature type="compositionally biased region" description="Gly residues" evidence="5">
    <location>
        <begin position="483"/>
        <end position="502"/>
    </location>
</feature>
<keyword evidence="8" id="KW-1185">Reference proteome</keyword>
<reference evidence="7" key="1">
    <citation type="submission" date="2020-06" db="EMBL/GenBank/DDBJ databases">
        <authorList>
            <consortium name="Plant Systems Biology data submission"/>
        </authorList>
    </citation>
    <scope>NUCLEOTIDE SEQUENCE</scope>
    <source>
        <strain evidence="7">D6</strain>
    </source>
</reference>
<evidence type="ECO:0000256" key="5">
    <source>
        <dbReference type="SAM" id="MobiDB-lite"/>
    </source>
</evidence>
<protein>
    <submittedName>
        <fullName evidence="7">Shock factor protein 2</fullName>
    </submittedName>
</protein>
<comment type="similarity">
    <text evidence="4">Belongs to the HSF family.</text>
</comment>
<dbReference type="Proteomes" id="UP001153069">
    <property type="component" value="Unassembled WGS sequence"/>
</dbReference>
<keyword evidence="3" id="KW-0539">Nucleus</keyword>
<dbReference type="OrthoDB" id="49536at2759"/>
<dbReference type="InterPro" id="IPR000232">
    <property type="entry name" value="HSF_DNA-bd"/>
</dbReference>
<name>A0A9N8HE55_9STRA</name>
<gene>
    <name evidence="7" type="ORF">SEMRO_288_G108790.1</name>
</gene>
<dbReference type="InterPro" id="IPR036388">
    <property type="entry name" value="WH-like_DNA-bd_sf"/>
</dbReference>